<dbReference type="EMBL" id="BMEC01000004">
    <property type="protein sequence ID" value="GGC31716.1"/>
    <property type="molecule type" value="Genomic_DNA"/>
</dbReference>
<dbReference type="SUPFAM" id="SSF53067">
    <property type="entry name" value="Actin-like ATPase domain"/>
    <property type="match status" value="2"/>
</dbReference>
<sequence length="496" mass="54819">MYSLGIDLGSSSIKVSLLDIEKGASAGTATYPEQELMISSPFKNWAEQDPEMWWDCFLKAFAQLIKTSGIDSKQISCVGISYQMHGLVTVDKDLKPVRPAIIWCDSRAISIGDKANKALGETFCQQHLLNSPGNFTASKLRWIRENEPEVYKSIYKIMLPGDFFALKLSGECTTTASGLSEGVFWDFESHSVSQELLEYYEIDKNLLSSVKPSFGIQCAVSNIMAEELGLTPQIPVSYRSGDQPNNAFSLNVTEPGEVAATAGTSGVIYSVTDKTLKDSKSRVNTFLHINNDEQEKRYGILLCVNGTGILNSWLKRYMTQNSLNYEEMNKQAATVPVGAEGVQIFPFGNGGERVLENKILNASFHNLDFNRHTDSHLFRAAQEGIVYALKYGFEVISEMGADSKVVKAGLANMFLSPVFQEAFVNTIGAELELYETNGAEGAARGAALGADIYKSKKETFEGLKLVKKLSPVKELTDQYTIAYNNWKNHLEILLNN</sequence>
<organism evidence="6 7">
    <name type="scientific">Marivirga lumbricoides</name>
    <dbReference type="NCBI Taxonomy" id="1046115"/>
    <lineage>
        <taxon>Bacteria</taxon>
        <taxon>Pseudomonadati</taxon>
        <taxon>Bacteroidota</taxon>
        <taxon>Cytophagia</taxon>
        <taxon>Cytophagales</taxon>
        <taxon>Marivirgaceae</taxon>
        <taxon>Marivirga</taxon>
    </lineage>
</organism>
<proteinExistence type="inferred from homology"/>
<dbReference type="InterPro" id="IPR000577">
    <property type="entry name" value="Carb_kinase_FGGY"/>
</dbReference>
<dbReference type="InterPro" id="IPR018484">
    <property type="entry name" value="FGGY_N"/>
</dbReference>
<accession>A0ABQ1M163</accession>
<evidence type="ECO:0000313" key="7">
    <source>
        <dbReference type="Proteomes" id="UP000636010"/>
    </source>
</evidence>
<dbReference type="RefSeq" id="WP_188462186.1">
    <property type="nucleotide sequence ID" value="NZ_BAABHU010000004.1"/>
</dbReference>
<evidence type="ECO:0000256" key="1">
    <source>
        <dbReference type="ARBA" id="ARBA00009156"/>
    </source>
</evidence>
<dbReference type="GO" id="GO:0016301">
    <property type="term" value="F:kinase activity"/>
    <property type="evidence" value="ECO:0007669"/>
    <property type="project" value="UniProtKB-KW"/>
</dbReference>
<dbReference type="InterPro" id="IPR043129">
    <property type="entry name" value="ATPase_NBD"/>
</dbReference>
<keyword evidence="7" id="KW-1185">Reference proteome</keyword>
<comment type="similarity">
    <text evidence="1">Belongs to the FGGY kinase family.</text>
</comment>
<dbReference type="PANTHER" id="PTHR43095:SF5">
    <property type="entry name" value="XYLULOSE KINASE"/>
    <property type="match status" value="1"/>
</dbReference>
<protein>
    <submittedName>
        <fullName evidence="6">Carbohydrate kinase</fullName>
    </submittedName>
</protein>
<feature type="domain" description="Carbohydrate kinase FGGY N-terminal" evidence="4">
    <location>
        <begin position="2"/>
        <end position="247"/>
    </location>
</feature>
<comment type="caution">
    <text evidence="6">The sequence shown here is derived from an EMBL/GenBank/DDBJ whole genome shotgun (WGS) entry which is preliminary data.</text>
</comment>
<dbReference type="InterPro" id="IPR018485">
    <property type="entry name" value="FGGY_C"/>
</dbReference>
<dbReference type="Proteomes" id="UP000636010">
    <property type="component" value="Unassembled WGS sequence"/>
</dbReference>
<evidence type="ECO:0000313" key="6">
    <source>
        <dbReference type="EMBL" id="GGC31716.1"/>
    </source>
</evidence>
<evidence type="ECO:0000259" key="4">
    <source>
        <dbReference type="Pfam" id="PF00370"/>
    </source>
</evidence>
<gene>
    <name evidence="6" type="ORF">GCM10011506_16470</name>
</gene>
<evidence type="ECO:0000259" key="5">
    <source>
        <dbReference type="Pfam" id="PF02782"/>
    </source>
</evidence>
<reference evidence="7" key="1">
    <citation type="journal article" date="2019" name="Int. J. Syst. Evol. Microbiol.">
        <title>The Global Catalogue of Microorganisms (GCM) 10K type strain sequencing project: providing services to taxonomists for standard genome sequencing and annotation.</title>
        <authorList>
            <consortium name="The Broad Institute Genomics Platform"/>
            <consortium name="The Broad Institute Genome Sequencing Center for Infectious Disease"/>
            <person name="Wu L."/>
            <person name="Ma J."/>
        </authorList>
    </citation>
    <scope>NUCLEOTIDE SEQUENCE [LARGE SCALE GENOMIC DNA]</scope>
    <source>
        <strain evidence="7">CGMCC 1.10832</strain>
    </source>
</reference>
<evidence type="ECO:0000256" key="3">
    <source>
        <dbReference type="ARBA" id="ARBA00022777"/>
    </source>
</evidence>
<evidence type="ECO:0000256" key="2">
    <source>
        <dbReference type="ARBA" id="ARBA00022679"/>
    </source>
</evidence>
<dbReference type="PIRSF" id="PIRSF000538">
    <property type="entry name" value="GlpK"/>
    <property type="match status" value="1"/>
</dbReference>
<dbReference type="PANTHER" id="PTHR43095">
    <property type="entry name" value="SUGAR KINASE"/>
    <property type="match status" value="1"/>
</dbReference>
<dbReference type="InterPro" id="IPR050406">
    <property type="entry name" value="FGGY_Carb_Kinase"/>
</dbReference>
<dbReference type="Pfam" id="PF02782">
    <property type="entry name" value="FGGY_C"/>
    <property type="match status" value="1"/>
</dbReference>
<feature type="domain" description="Carbohydrate kinase FGGY C-terminal" evidence="5">
    <location>
        <begin position="259"/>
        <end position="448"/>
    </location>
</feature>
<dbReference type="Gene3D" id="3.30.420.40">
    <property type="match status" value="2"/>
</dbReference>
<name>A0ABQ1M163_9BACT</name>
<keyword evidence="2" id="KW-0808">Transferase</keyword>
<dbReference type="Pfam" id="PF00370">
    <property type="entry name" value="FGGY_N"/>
    <property type="match status" value="1"/>
</dbReference>
<dbReference type="CDD" id="cd07809">
    <property type="entry name" value="ASKHA_NBD_FGGY_BaXK-like"/>
    <property type="match status" value="1"/>
</dbReference>
<keyword evidence="3 6" id="KW-0418">Kinase</keyword>